<accession>A0A7G8BGQ6</accession>
<evidence type="ECO:0000313" key="2">
    <source>
        <dbReference type="Proteomes" id="UP000515312"/>
    </source>
</evidence>
<name>A0A7G8BGQ6_9BACT</name>
<dbReference type="AlphaFoldDB" id="A0A7G8BGQ6"/>
<keyword evidence="1" id="KW-0378">Hydrolase</keyword>
<keyword evidence="2" id="KW-1185">Reference proteome</keyword>
<gene>
    <name evidence="1" type="ORF">H7849_22170</name>
</gene>
<keyword evidence="1" id="KW-0645">Protease</keyword>
<dbReference type="EMBL" id="CP060394">
    <property type="protein sequence ID" value="QNI31726.1"/>
    <property type="molecule type" value="Genomic_DNA"/>
</dbReference>
<proteinExistence type="predicted"/>
<evidence type="ECO:0000313" key="1">
    <source>
        <dbReference type="EMBL" id="QNI31726.1"/>
    </source>
</evidence>
<keyword evidence="1" id="KW-0121">Carboxypeptidase</keyword>
<reference evidence="1 2" key="1">
    <citation type="submission" date="2020-08" db="EMBL/GenBank/DDBJ databases">
        <title>Edaphobacter telluris sp. nov. and Acidobacterium dinghuensis sp. nov., two acidobacteria isolated from forest soil.</title>
        <authorList>
            <person name="Fu J."/>
            <person name="Qiu L."/>
        </authorList>
    </citation>
    <scope>NUCLEOTIDE SEQUENCE [LARGE SCALE GENOMIC DNA]</scope>
    <source>
        <strain evidence="1">4Y35</strain>
    </source>
</reference>
<dbReference type="RefSeq" id="WP_186742611.1">
    <property type="nucleotide sequence ID" value="NZ_CP060394.1"/>
</dbReference>
<dbReference type="GO" id="GO:0004180">
    <property type="term" value="F:carboxypeptidase activity"/>
    <property type="evidence" value="ECO:0007669"/>
    <property type="project" value="UniProtKB-KW"/>
</dbReference>
<dbReference type="Proteomes" id="UP000515312">
    <property type="component" value="Chromosome"/>
</dbReference>
<protein>
    <submittedName>
        <fullName evidence="1">Carboxypeptidase regulatory-like domain-containing protein</fullName>
    </submittedName>
</protein>
<organism evidence="1 2">
    <name type="scientific">Alloacidobacterium dinghuense</name>
    <dbReference type="NCBI Taxonomy" id="2763107"/>
    <lineage>
        <taxon>Bacteria</taxon>
        <taxon>Pseudomonadati</taxon>
        <taxon>Acidobacteriota</taxon>
        <taxon>Terriglobia</taxon>
        <taxon>Terriglobales</taxon>
        <taxon>Acidobacteriaceae</taxon>
        <taxon>Alloacidobacterium</taxon>
    </lineage>
</organism>
<sequence length="284" mass="31022">MPIADVAITASDGVKTVTTRSEASGYFKVVFQKEPLSEKPVIVSFRHPYYEPLNLTVQTGRLKTPTELYVAAMTPIPAKDLAASKRPETVVSNIRVRYTINSRSETNIGSAVKTFQVVNKGNVPCNQQFLCSPDGKWKASAASASLDAGADNTFGNVRASCIAGPCPFTRIDSSGFVHGGRNIRVTALNWSDTATFLLEAEVFHNAIVSNVRELYPVIFGQTLNFTLPPTQEGVSLEAEIDGSPVVFPLSPDFNLSWASCSVRTDNEKEKTTVYRCELKPGYRF</sequence>
<dbReference type="KEGG" id="adin:H7849_22170"/>